<dbReference type="GO" id="GO:0042765">
    <property type="term" value="C:GPI-anchor transamidase complex"/>
    <property type="evidence" value="ECO:0007669"/>
    <property type="project" value="InterPro"/>
</dbReference>
<feature type="transmembrane region" description="Helical" evidence="9">
    <location>
        <begin position="69"/>
        <end position="86"/>
    </location>
</feature>
<evidence type="ECO:0000313" key="10">
    <source>
        <dbReference type="EMBL" id="RQM24262.1"/>
    </source>
</evidence>
<dbReference type="PANTHER" id="PTHR13121:SF0">
    <property type="entry name" value="PHOSPHATIDYLINOSITOL GLYCAN ANCHOR BIOSYNTHESIS CLASS U PROTEIN"/>
    <property type="match status" value="1"/>
</dbReference>
<comment type="similarity">
    <text evidence="3">Belongs to the PIGU family.</text>
</comment>
<dbReference type="GO" id="GO:0006506">
    <property type="term" value="P:GPI anchor biosynthetic process"/>
    <property type="evidence" value="ECO:0007669"/>
    <property type="project" value="UniProtKB-UniPathway"/>
</dbReference>
<keyword evidence="11" id="KW-1185">Reference proteome</keyword>
<sequence length="104" mass="11814">MHGSFTRLVKRKFSVGKHVYLSHIHAGMPTKFVLAAGLGVATVLLPVMGFLWLYPGSGNANFFYNQTLVFQYFYLRGIGQFLAATLRRDKQLDEHVKLNRPKLT</sequence>
<protein>
    <submittedName>
        <fullName evidence="10">Uncharacterized protein</fullName>
    </submittedName>
</protein>
<dbReference type="InterPro" id="IPR009600">
    <property type="entry name" value="PIG-U"/>
</dbReference>
<evidence type="ECO:0000256" key="8">
    <source>
        <dbReference type="ARBA" id="ARBA00023136"/>
    </source>
</evidence>
<evidence type="ECO:0000256" key="7">
    <source>
        <dbReference type="ARBA" id="ARBA00022989"/>
    </source>
</evidence>
<keyword evidence="5 9" id="KW-0812">Transmembrane</keyword>
<dbReference type="EMBL" id="MZMZ02002751">
    <property type="protein sequence ID" value="RQM24262.1"/>
    <property type="molecule type" value="Genomic_DNA"/>
</dbReference>
<keyword evidence="7 9" id="KW-1133">Transmembrane helix</keyword>
<evidence type="ECO:0000256" key="6">
    <source>
        <dbReference type="ARBA" id="ARBA00022824"/>
    </source>
</evidence>
<dbReference type="Pfam" id="PF06728">
    <property type="entry name" value="PIG-U"/>
    <property type="match status" value="1"/>
</dbReference>
<evidence type="ECO:0000256" key="3">
    <source>
        <dbReference type="ARBA" id="ARBA00010026"/>
    </source>
</evidence>
<dbReference type="GO" id="GO:0016255">
    <property type="term" value="P:attachment of GPI anchor to protein"/>
    <property type="evidence" value="ECO:0007669"/>
    <property type="project" value="InterPro"/>
</dbReference>
<keyword evidence="8 9" id="KW-0472">Membrane</keyword>
<keyword evidence="6" id="KW-0256">Endoplasmic reticulum</keyword>
<dbReference type="VEuPathDB" id="FungiDB:H257_04115"/>
<evidence type="ECO:0000256" key="5">
    <source>
        <dbReference type="ARBA" id="ARBA00022692"/>
    </source>
</evidence>
<feature type="transmembrane region" description="Helical" evidence="9">
    <location>
        <begin position="32"/>
        <end position="54"/>
    </location>
</feature>
<organism evidence="10 11">
    <name type="scientific">Aphanomyces astaci</name>
    <name type="common">Crayfish plague agent</name>
    <dbReference type="NCBI Taxonomy" id="112090"/>
    <lineage>
        <taxon>Eukaryota</taxon>
        <taxon>Sar</taxon>
        <taxon>Stramenopiles</taxon>
        <taxon>Oomycota</taxon>
        <taxon>Saprolegniomycetes</taxon>
        <taxon>Saprolegniales</taxon>
        <taxon>Verrucalvaceae</taxon>
        <taxon>Aphanomyces</taxon>
    </lineage>
</organism>
<dbReference type="AlphaFoldDB" id="A0A425D4P0"/>
<evidence type="ECO:0000256" key="2">
    <source>
        <dbReference type="ARBA" id="ARBA00004687"/>
    </source>
</evidence>
<accession>A0A425D4P0</accession>
<evidence type="ECO:0000256" key="4">
    <source>
        <dbReference type="ARBA" id="ARBA00022502"/>
    </source>
</evidence>
<dbReference type="UniPathway" id="UPA00196"/>
<comment type="subcellular location">
    <subcellularLocation>
        <location evidence="1">Endoplasmic reticulum membrane</location>
        <topology evidence="1">Multi-pass membrane protein</topology>
    </subcellularLocation>
</comment>
<comment type="pathway">
    <text evidence="2">Glycolipid biosynthesis; glycosylphosphatidylinositol-anchor biosynthesis.</text>
</comment>
<proteinExistence type="inferred from homology"/>
<reference evidence="10" key="1">
    <citation type="submission" date="2018-07" db="EMBL/GenBank/DDBJ databases">
        <title>Annotation of Aphanomyces astaci genome assembly.</title>
        <authorList>
            <person name="Studholme D.J."/>
        </authorList>
    </citation>
    <scope>NUCLEOTIDE SEQUENCE [LARGE SCALE GENOMIC DNA]</scope>
    <source>
        <strain evidence="10">Pc</strain>
    </source>
</reference>
<keyword evidence="4" id="KW-0337">GPI-anchor biosynthesis</keyword>
<name>A0A425D4P0_APHAT</name>
<evidence type="ECO:0000313" key="11">
    <source>
        <dbReference type="Proteomes" id="UP000284702"/>
    </source>
</evidence>
<evidence type="ECO:0000256" key="9">
    <source>
        <dbReference type="SAM" id="Phobius"/>
    </source>
</evidence>
<dbReference type="PANTHER" id="PTHR13121">
    <property type="entry name" value="GPI TRANSAMIDASE COMPONENT PIG-U"/>
    <property type="match status" value="1"/>
</dbReference>
<dbReference type="Proteomes" id="UP000284702">
    <property type="component" value="Unassembled WGS sequence"/>
</dbReference>
<comment type="caution">
    <text evidence="10">The sequence shown here is derived from an EMBL/GenBank/DDBJ whole genome shotgun (WGS) entry which is preliminary data.</text>
</comment>
<evidence type="ECO:0000256" key="1">
    <source>
        <dbReference type="ARBA" id="ARBA00004477"/>
    </source>
</evidence>
<gene>
    <name evidence="10" type="ORF">B5M09_010736</name>
</gene>